<dbReference type="GO" id="GO:0004601">
    <property type="term" value="F:peroxidase activity"/>
    <property type="evidence" value="ECO:0007669"/>
    <property type="project" value="UniProtKB-KW"/>
</dbReference>
<proteinExistence type="inferred from homology"/>
<dbReference type="PANTHER" id="PTHR43433">
    <property type="entry name" value="HYDROLASE, ALPHA/BETA FOLD FAMILY PROTEIN"/>
    <property type="match status" value="1"/>
</dbReference>
<dbReference type="FunFam" id="3.40.50.1820:FF:000205">
    <property type="entry name" value="Non-haem bromoperoxidase BPO-A2"/>
    <property type="match status" value="1"/>
</dbReference>
<dbReference type="EMBL" id="FNOT01000003">
    <property type="protein sequence ID" value="SDX81397.1"/>
    <property type="molecule type" value="Genomic_DNA"/>
</dbReference>
<dbReference type="Gene3D" id="3.40.50.1820">
    <property type="entry name" value="alpha/beta hydrolase"/>
    <property type="match status" value="1"/>
</dbReference>
<dbReference type="SUPFAM" id="SSF53474">
    <property type="entry name" value="alpha/beta-Hydrolases"/>
    <property type="match status" value="1"/>
</dbReference>
<evidence type="ECO:0000313" key="4">
    <source>
        <dbReference type="EMBL" id="SDX81397.1"/>
    </source>
</evidence>
<dbReference type="InterPro" id="IPR029058">
    <property type="entry name" value="AB_hydrolase_fold"/>
</dbReference>
<evidence type="ECO:0000313" key="5">
    <source>
        <dbReference type="Proteomes" id="UP000198921"/>
    </source>
</evidence>
<reference evidence="5" key="1">
    <citation type="submission" date="2016-10" db="EMBL/GenBank/DDBJ databases">
        <authorList>
            <person name="Varghese N."/>
            <person name="Submissions S."/>
        </authorList>
    </citation>
    <scope>NUCLEOTIDE SEQUENCE [LARGE SCALE GENOMIC DNA]</scope>
    <source>
        <strain evidence="5">DSM 45422</strain>
    </source>
</reference>
<comment type="similarity">
    <text evidence="2">Belongs to the AB hydrolase superfamily. Bacterial non-heme haloperoxidase / perhydrolase family.</text>
</comment>
<dbReference type="Pfam" id="PF00561">
    <property type="entry name" value="Abhydrolase_1"/>
    <property type="match status" value="1"/>
</dbReference>
<name>A0A1H3ES69_9ACTN</name>
<dbReference type="RefSeq" id="WP_091152757.1">
    <property type="nucleotide sequence ID" value="NZ_FNOT01000003.1"/>
</dbReference>
<keyword evidence="1" id="KW-0560">Oxidoreductase</keyword>
<dbReference type="OrthoDB" id="9785847at2"/>
<dbReference type="AlphaFoldDB" id="A0A1H3ES69"/>
<dbReference type="InterPro" id="IPR000073">
    <property type="entry name" value="AB_hydrolase_1"/>
</dbReference>
<keyword evidence="1" id="KW-0575">Peroxidase</keyword>
<dbReference type="STRING" id="1137993.SAMN05660209_01341"/>
<protein>
    <submittedName>
        <fullName evidence="4">Pimeloyl-ACP methyl ester carboxylesterase</fullName>
    </submittedName>
</protein>
<organism evidence="4 5">
    <name type="scientific">Geodermatophilus africanus</name>
    <dbReference type="NCBI Taxonomy" id="1137993"/>
    <lineage>
        <taxon>Bacteria</taxon>
        <taxon>Bacillati</taxon>
        <taxon>Actinomycetota</taxon>
        <taxon>Actinomycetes</taxon>
        <taxon>Geodermatophilales</taxon>
        <taxon>Geodermatophilaceae</taxon>
        <taxon>Geodermatophilus</taxon>
    </lineage>
</organism>
<keyword evidence="5" id="KW-1185">Reference proteome</keyword>
<feature type="domain" description="AB hydrolase-1" evidence="3">
    <location>
        <begin position="26"/>
        <end position="267"/>
    </location>
</feature>
<dbReference type="InterPro" id="IPR050471">
    <property type="entry name" value="AB_hydrolase"/>
</dbReference>
<evidence type="ECO:0000256" key="1">
    <source>
        <dbReference type="ARBA" id="ARBA00022559"/>
    </source>
</evidence>
<sequence length="284" mass="30728">MPRLNVGTDNGRPVEIHYDDAGAGRPVVLIHGWPLSSRSWEAQVGPLVAAGHRVVTYDRRGFGDSSQPWDGYDYDTFTADLHALLEHLDLRDVALVGFSMGGGEVVRYIATHGVSRVSRAVLAAAVPPYLYRSDDNPDGGLDDATIEQFRQGVLTDRPAFLDGFTAQFFNAGGKGLLGRKSGEVSEQQRQYALRIAEFASPKGTLDCITAFGRTDFRGDVAKVTVPTLVVHGDSDAIVPFEVSGKRSHELILGSELVVIEGGPHGVNTSHPEQFNEALISFLAR</sequence>
<dbReference type="PANTHER" id="PTHR43433:SF4">
    <property type="entry name" value="NON-HEME CHLOROPEROXIDASE-RELATED"/>
    <property type="match status" value="1"/>
</dbReference>
<accession>A0A1H3ES69</accession>
<dbReference type="PRINTS" id="PR00111">
    <property type="entry name" value="ABHYDROLASE"/>
</dbReference>
<gene>
    <name evidence="4" type="ORF">SAMN05660209_01341</name>
</gene>
<evidence type="ECO:0000259" key="3">
    <source>
        <dbReference type="Pfam" id="PF00561"/>
    </source>
</evidence>
<dbReference type="PRINTS" id="PR00412">
    <property type="entry name" value="EPOXHYDRLASE"/>
</dbReference>
<evidence type="ECO:0000256" key="2">
    <source>
        <dbReference type="ARBA" id="ARBA00038128"/>
    </source>
</evidence>
<dbReference type="InterPro" id="IPR000639">
    <property type="entry name" value="Epox_hydrolase-like"/>
</dbReference>
<dbReference type="Proteomes" id="UP000198921">
    <property type="component" value="Unassembled WGS sequence"/>
</dbReference>